<evidence type="ECO:0000256" key="3">
    <source>
        <dbReference type="ARBA" id="ARBA00022448"/>
    </source>
</evidence>
<evidence type="ECO:0000256" key="4">
    <source>
        <dbReference type="ARBA" id="ARBA00022452"/>
    </source>
</evidence>
<keyword evidence="4" id="KW-1134">Transmembrane beta strand</keyword>
<dbReference type="Gene3D" id="2.40.160.10">
    <property type="entry name" value="Porin"/>
    <property type="match status" value="1"/>
</dbReference>
<comment type="subcellular location">
    <subcellularLocation>
        <location evidence="1">Cell outer membrane</location>
        <topology evidence="1">Multi-pass membrane protein</topology>
    </subcellularLocation>
</comment>
<dbReference type="EMBL" id="FQUZ01000010">
    <property type="protein sequence ID" value="SHE97404.1"/>
    <property type="molecule type" value="Genomic_DNA"/>
</dbReference>
<organism evidence="13 14">
    <name type="scientific">Lampropedia hyalina DSM 16112</name>
    <dbReference type="NCBI Taxonomy" id="1122156"/>
    <lineage>
        <taxon>Bacteria</taxon>
        <taxon>Pseudomonadati</taxon>
        <taxon>Pseudomonadota</taxon>
        <taxon>Betaproteobacteria</taxon>
        <taxon>Burkholderiales</taxon>
        <taxon>Comamonadaceae</taxon>
        <taxon>Lampropedia</taxon>
    </lineage>
</organism>
<proteinExistence type="predicted"/>
<gene>
    <name evidence="13" type="ORF">SAMN02745117_01132</name>
</gene>
<evidence type="ECO:0000256" key="5">
    <source>
        <dbReference type="ARBA" id="ARBA00022692"/>
    </source>
</evidence>
<evidence type="ECO:0000256" key="10">
    <source>
        <dbReference type="ARBA" id="ARBA00023237"/>
    </source>
</evidence>
<keyword evidence="3" id="KW-0813">Transport</keyword>
<keyword evidence="14" id="KW-1185">Reference proteome</keyword>
<keyword evidence="8" id="KW-0626">Porin</keyword>
<keyword evidence="10" id="KW-0998">Cell outer membrane</keyword>
<dbReference type="InterPro" id="IPR050298">
    <property type="entry name" value="Gram-neg_bact_OMP"/>
</dbReference>
<feature type="signal peptide" evidence="11">
    <location>
        <begin position="1"/>
        <end position="22"/>
    </location>
</feature>
<dbReference type="AlphaFoldDB" id="A0A1M4XUZ6"/>
<dbReference type="PANTHER" id="PTHR34501">
    <property type="entry name" value="PROTEIN YDDL-RELATED"/>
    <property type="match status" value="1"/>
</dbReference>
<dbReference type="CDD" id="cd00342">
    <property type="entry name" value="gram_neg_porins"/>
    <property type="match status" value="1"/>
</dbReference>
<evidence type="ECO:0000313" key="14">
    <source>
        <dbReference type="Proteomes" id="UP000184327"/>
    </source>
</evidence>
<name>A0A1M4XUZ6_9BURK</name>
<dbReference type="InterPro" id="IPR023614">
    <property type="entry name" value="Porin_dom_sf"/>
</dbReference>
<dbReference type="RefSeq" id="WP_073355628.1">
    <property type="nucleotide sequence ID" value="NZ_FQUZ01000010.1"/>
</dbReference>
<evidence type="ECO:0000313" key="13">
    <source>
        <dbReference type="EMBL" id="SHE97404.1"/>
    </source>
</evidence>
<dbReference type="GO" id="GO:0046930">
    <property type="term" value="C:pore complex"/>
    <property type="evidence" value="ECO:0007669"/>
    <property type="project" value="UniProtKB-KW"/>
</dbReference>
<dbReference type="InterPro" id="IPR033900">
    <property type="entry name" value="Gram_neg_porin_domain"/>
</dbReference>
<dbReference type="OrthoDB" id="6975458at2"/>
<evidence type="ECO:0000259" key="12">
    <source>
        <dbReference type="Pfam" id="PF13609"/>
    </source>
</evidence>
<sequence length="318" mass="34175">MKKTAIHLTALAALFTGVAAHAQSSVTLYGRVNTTVEYEDVDGTSGSTTGLKSSGSFIGFKGTEDLGNGLTASFVLEREVDATTGASTGFERETHVALSGGFGTVKLGNYNSTAYTYTADWISLHNHDVGSSADKLFAYPVTNTSKIGYRTPSLGGLVLEVGYGFEDNHGNDSPYDLSATYQAGALDLGFGFAKWNDWEAYTLRALYTTGPFTLGGYVQYDDDSEISTRYGDRFSARLAGAYTVGNSEFHLNVGWADDYENLSDSAAVQYTLAYNYNLSKRTKLYGFYTGLESDNGAVYGNNPGKDSSTIAVGIRHLF</sequence>
<keyword evidence="9" id="KW-0472">Membrane</keyword>
<dbReference type="GO" id="GO:0015288">
    <property type="term" value="F:porin activity"/>
    <property type="evidence" value="ECO:0007669"/>
    <property type="project" value="UniProtKB-KW"/>
</dbReference>
<keyword evidence="6 11" id="KW-0732">Signal</keyword>
<reference evidence="13 14" key="1">
    <citation type="submission" date="2016-11" db="EMBL/GenBank/DDBJ databases">
        <authorList>
            <person name="Jaros S."/>
            <person name="Januszkiewicz K."/>
            <person name="Wedrychowicz H."/>
        </authorList>
    </citation>
    <scope>NUCLEOTIDE SEQUENCE [LARGE SCALE GENOMIC DNA]</scope>
    <source>
        <strain evidence="13 14">DSM 16112</strain>
    </source>
</reference>
<evidence type="ECO:0000256" key="2">
    <source>
        <dbReference type="ARBA" id="ARBA00011233"/>
    </source>
</evidence>
<comment type="subunit">
    <text evidence="2">Homotrimer.</text>
</comment>
<dbReference type="STRING" id="1122156.SAMN02745117_01132"/>
<evidence type="ECO:0000256" key="9">
    <source>
        <dbReference type="ARBA" id="ARBA00023136"/>
    </source>
</evidence>
<evidence type="ECO:0000256" key="6">
    <source>
        <dbReference type="ARBA" id="ARBA00022729"/>
    </source>
</evidence>
<dbReference type="GO" id="GO:0006811">
    <property type="term" value="P:monoatomic ion transport"/>
    <property type="evidence" value="ECO:0007669"/>
    <property type="project" value="UniProtKB-KW"/>
</dbReference>
<evidence type="ECO:0000256" key="7">
    <source>
        <dbReference type="ARBA" id="ARBA00023065"/>
    </source>
</evidence>
<evidence type="ECO:0000256" key="1">
    <source>
        <dbReference type="ARBA" id="ARBA00004571"/>
    </source>
</evidence>
<dbReference type="PANTHER" id="PTHR34501:SF9">
    <property type="entry name" value="MAJOR OUTER MEMBRANE PROTEIN P.IA"/>
    <property type="match status" value="1"/>
</dbReference>
<protein>
    <submittedName>
        <fullName evidence="13">Outer membrane protein (Porin)</fullName>
    </submittedName>
</protein>
<dbReference type="GO" id="GO:0009279">
    <property type="term" value="C:cell outer membrane"/>
    <property type="evidence" value="ECO:0007669"/>
    <property type="project" value="UniProtKB-SubCell"/>
</dbReference>
<feature type="domain" description="Porin" evidence="12">
    <location>
        <begin position="9"/>
        <end position="295"/>
    </location>
</feature>
<evidence type="ECO:0000256" key="8">
    <source>
        <dbReference type="ARBA" id="ARBA00023114"/>
    </source>
</evidence>
<dbReference type="InterPro" id="IPR002299">
    <property type="entry name" value="Porin_Neis"/>
</dbReference>
<keyword evidence="7" id="KW-0406">Ion transport</keyword>
<keyword evidence="5" id="KW-0812">Transmembrane</keyword>
<dbReference type="PRINTS" id="PR00184">
    <property type="entry name" value="NEISSPPORIN"/>
</dbReference>
<evidence type="ECO:0000256" key="11">
    <source>
        <dbReference type="SAM" id="SignalP"/>
    </source>
</evidence>
<dbReference type="Pfam" id="PF13609">
    <property type="entry name" value="Porin_4"/>
    <property type="match status" value="1"/>
</dbReference>
<dbReference type="Proteomes" id="UP000184327">
    <property type="component" value="Unassembled WGS sequence"/>
</dbReference>
<dbReference type="SUPFAM" id="SSF56935">
    <property type="entry name" value="Porins"/>
    <property type="match status" value="1"/>
</dbReference>
<feature type="chain" id="PRO_5012612363" evidence="11">
    <location>
        <begin position="23"/>
        <end position="318"/>
    </location>
</feature>
<accession>A0A1M4XUZ6</accession>